<dbReference type="InterPro" id="IPR036400">
    <property type="entry name" value="Cyt_B5-like_heme/steroid_sf"/>
</dbReference>
<dbReference type="EMBL" id="QXGD01000548">
    <property type="protein sequence ID" value="KAE9234525.1"/>
    <property type="molecule type" value="Genomic_DNA"/>
</dbReference>
<comment type="caution">
    <text evidence="1">The sequence shown here is derived from an EMBL/GenBank/DDBJ whole genome shotgun (WGS) entry which is preliminary data.</text>
</comment>
<evidence type="ECO:0000313" key="2">
    <source>
        <dbReference type="Proteomes" id="UP000440367"/>
    </source>
</evidence>
<reference evidence="1 2" key="1">
    <citation type="submission" date="2018-08" db="EMBL/GenBank/DDBJ databases">
        <title>Genomic investigation of the strawberry pathogen Phytophthora fragariae indicates pathogenicity is determined by transcriptional variation in three key races.</title>
        <authorList>
            <person name="Adams T.M."/>
            <person name="Armitage A.D."/>
            <person name="Sobczyk M.K."/>
            <person name="Bates H.J."/>
            <person name="Dunwell J.M."/>
            <person name="Nellist C.F."/>
            <person name="Harrison R.J."/>
        </authorList>
    </citation>
    <scope>NUCLEOTIDE SEQUENCE [LARGE SCALE GENOMIC DNA]</scope>
    <source>
        <strain evidence="1 2">BC-1</strain>
    </source>
</reference>
<proteinExistence type="predicted"/>
<name>A0A6A3ZCW9_9STRA</name>
<dbReference type="AlphaFoldDB" id="A0A6A3ZCW9"/>
<dbReference type="SUPFAM" id="SSF55856">
    <property type="entry name" value="Cytochrome b5-like heme/steroid binding domain"/>
    <property type="match status" value="1"/>
</dbReference>
<dbReference type="Proteomes" id="UP000440367">
    <property type="component" value="Unassembled WGS sequence"/>
</dbReference>
<organism evidence="1 2">
    <name type="scientific">Phytophthora fragariae</name>
    <dbReference type="NCBI Taxonomy" id="53985"/>
    <lineage>
        <taxon>Eukaryota</taxon>
        <taxon>Sar</taxon>
        <taxon>Stramenopiles</taxon>
        <taxon>Oomycota</taxon>
        <taxon>Peronosporomycetes</taxon>
        <taxon>Peronosporales</taxon>
        <taxon>Peronosporaceae</taxon>
        <taxon>Phytophthora</taxon>
    </lineage>
</organism>
<protein>
    <submittedName>
        <fullName evidence="1">Uncharacterized protein</fullName>
    </submittedName>
</protein>
<gene>
    <name evidence="1" type="ORF">PF002_g11782</name>
</gene>
<accession>A0A6A3ZCW9</accession>
<evidence type="ECO:0000313" key="1">
    <source>
        <dbReference type="EMBL" id="KAE9234525.1"/>
    </source>
</evidence>
<sequence>MATVPLVEEQVEVHYRADRQAGGRELVLLHSGRECIDTFDSYHPFSNRADKILAMFAVGKLVGGSEFPTYKPDTGLRR</sequence>